<gene>
    <name evidence="1" type="ORF">WN51_11811</name>
</gene>
<reference evidence="1 2" key="1">
    <citation type="submission" date="2015-07" db="EMBL/GenBank/DDBJ databases">
        <title>The genome of Melipona quadrifasciata.</title>
        <authorList>
            <person name="Pan H."/>
            <person name="Kapheim K."/>
        </authorList>
    </citation>
    <scope>NUCLEOTIDE SEQUENCE [LARGE SCALE GENOMIC DNA]</scope>
    <source>
        <strain evidence="1">0111107301</strain>
        <tissue evidence="1">Whole body</tissue>
    </source>
</reference>
<name>A0A0M9A455_9HYME</name>
<dbReference type="Proteomes" id="UP000053105">
    <property type="component" value="Unassembled WGS sequence"/>
</dbReference>
<accession>A0A0M9A455</accession>
<sequence>MREFRQLFDDTVLPAELLRLEYVRAHTDTRDSAVRTRYYTVLYCCSLKRKRLTSKNDR</sequence>
<protein>
    <submittedName>
        <fullName evidence="1">Uncharacterized protein</fullName>
    </submittedName>
</protein>
<dbReference type="EMBL" id="KQ435753">
    <property type="protein sequence ID" value="KOX76096.1"/>
    <property type="molecule type" value="Genomic_DNA"/>
</dbReference>
<proteinExistence type="predicted"/>
<organism evidence="1 2">
    <name type="scientific">Melipona quadrifasciata</name>
    <dbReference type="NCBI Taxonomy" id="166423"/>
    <lineage>
        <taxon>Eukaryota</taxon>
        <taxon>Metazoa</taxon>
        <taxon>Ecdysozoa</taxon>
        <taxon>Arthropoda</taxon>
        <taxon>Hexapoda</taxon>
        <taxon>Insecta</taxon>
        <taxon>Pterygota</taxon>
        <taxon>Neoptera</taxon>
        <taxon>Endopterygota</taxon>
        <taxon>Hymenoptera</taxon>
        <taxon>Apocrita</taxon>
        <taxon>Aculeata</taxon>
        <taxon>Apoidea</taxon>
        <taxon>Anthophila</taxon>
        <taxon>Apidae</taxon>
        <taxon>Melipona</taxon>
    </lineage>
</organism>
<evidence type="ECO:0000313" key="1">
    <source>
        <dbReference type="EMBL" id="KOX76096.1"/>
    </source>
</evidence>
<keyword evidence="2" id="KW-1185">Reference proteome</keyword>
<evidence type="ECO:0000313" key="2">
    <source>
        <dbReference type="Proteomes" id="UP000053105"/>
    </source>
</evidence>
<dbReference type="AlphaFoldDB" id="A0A0M9A455"/>